<protein>
    <submittedName>
        <fullName evidence="1">Uncharacterized protein DUF4259</fullName>
    </submittedName>
</protein>
<dbReference type="Pfam" id="PF14078">
    <property type="entry name" value="DUF4259"/>
    <property type="match status" value="1"/>
</dbReference>
<organism evidence="1 2">
    <name type="scientific">Roseiarcus fermentans</name>
    <dbReference type="NCBI Taxonomy" id="1473586"/>
    <lineage>
        <taxon>Bacteria</taxon>
        <taxon>Pseudomonadati</taxon>
        <taxon>Pseudomonadota</taxon>
        <taxon>Alphaproteobacteria</taxon>
        <taxon>Hyphomicrobiales</taxon>
        <taxon>Roseiarcaceae</taxon>
        <taxon>Roseiarcus</taxon>
    </lineage>
</organism>
<reference evidence="1 2" key="1">
    <citation type="submission" date="2018-06" db="EMBL/GenBank/DDBJ databases">
        <title>Genomic Encyclopedia of Type Strains, Phase IV (KMG-IV): sequencing the most valuable type-strain genomes for metagenomic binning, comparative biology and taxonomic classification.</title>
        <authorList>
            <person name="Goeker M."/>
        </authorList>
    </citation>
    <scope>NUCLEOTIDE SEQUENCE [LARGE SCALE GENOMIC DNA]</scope>
    <source>
        <strain evidence="1 2">DSM 24875</strain>
    </source>
</reference>
<evidence type="ECO:0000313" key="2">
    <source>
        <dbReference type="Proteomes" id="UP000253529"/>
    </source>
</evidence>
<comment type="caution">
    <text evidence="1">The sequence shown here is derived from an EMBL/GenBank/DDBJ whole genome shotgun (WGS) entry which is preliminary data.</text>
</comment>
<dbReference type="AlphaFoldDB" id="A0A366F1N7"/>
<proteinExistence type="predicted"/>
<dbReference type="EMBL" id="QNRK01000025">
    <property type="protein sequence ID" value="RBP08551.1"/>
    <property type="molecule type" value="Genomic_DNA"/>
</dbReference>
<evidence type="ECO:0000313" key="1">
    <source>
        <dbReference type="EMBL" id="RBP08551.1"/>
    </source>
</evidence>
<dbReference type="Proteomes" id="UP000253529">
    <property type="component" value="Unassembled WGS sequence"/>
</dbReference>
<sequence length="134" mass="13944">MGAWGTGIFDNDTAADFAGAVAESGGVPALEAALDRALAAGDVYLEAPQAEEALAAAEIVARTSQPSAGPDPYTASVDAWIAANHPQVGAALRDKARRAIARVLTEPSELLEVWMESGQYEAWAHAVRDVSSRP</sequence>
<dbReference type="RefSeq" id="WP_113891134.1">
    <property type="nucleotide sequence ID" value="NZ_QNRK01000025.1"/>
</dbReference>
<dbReference type="OrthoDB" id="7594887at2"/>
<accession>A0A366F1N7</accession>
<dbReference type="InterPro" id="IPR025355">
    <property type="entry name" value="DUF4259"/>
</dbReference>
<name>A0A366F1N7_9HYPH</name>
<keyword evidence="2" id="KW-1185">Reference proteome</keyword>
<gene>
    <name evidence="1" type="ORF">DFR50_12533</name>
</gene>